<evidence type="ECO:0000313" key="1">
    <source>
        <dbReference type="EMBL" id="SDM67816.1"/>
    </source>
</evidence>
<dbReference type="RefSeq" id="WP_091714054.1">
    <property type="nucleotide sequence ID" value="NZ_FNHS01000003.1"/>
</dbReference>
<dbReference type="EMBL" id="FNHS01000003">
    <property type="protein sequence ID" value="SDM67816.1"/>
    <property type="molecule type" value="Genomic_DNA"/>
</dbReference>
<gene>
    <name evidence="1" type="ORF">SAMN05216360_10387</name>
</gene>
<dbReference type="OrthoDB" id="8006200at2"/>
<dbReference type="AlphaFoldDB" id="A0A1G9V6X5"/>
<protein>
    <submittedName>
        <fullName evidence="1">Uncharacterized protein</fullName>
    </submittedName>
</protein>
<keyword evidence="2" id="KW-1185">Reference proteome</keyword>
<dbReference type="STRING" id="582672.SAMN05216360_10387"/>
<organism evidence="1 2">
    <name type="scientific">Methylobacterium phyllostachyos</name>
    <dbReference type="NCBI Taxonomy" id="582672"/>
    <lineage>
        <taxon>Bacteria</taxon>
        <taxon>Pseudomonadati</taxon>
        <taxon>Pseudomonadota</taxon>
        <taxon>Alphaproteobacteria</taxon>
        <taxon>Hyphomicrobiales</taxon>
        <taxon>Methylobacteriaceae</taxon>
        <taxon>Methylobacterium</taxon>
    </lineage>
</organism>
<dbReference type="Proteomes" id="UP000198704">
    <property type="component" value="Unassembled WGS sequence"/>
</dbReference>
<reference evidence="2" key="1">
    <citation type="submission" date="2016-10" db="EMBL/GenBank/DDBJ databases">
        <authorList>
            <person name="Varghese N."/>
            <person name="Submissions S."/>
        </authorList>
    </citation>
    <scope>NUCLEOTIDE SEQUENCE [LARGE SCALE GENOMIC DNA]</scope>
    <source>
        <strain evidence="2">BL47</strain>
    </source>
</reference>
<accession>A0A1G9V6X5</accession>
<sequence length="203" mass="21197">MSHVSPEYRAHPTDHAVRRYAERVLGLDAEGLDDRQALARAQAQGIDCGWIRRRLAELGGIVVATGMRDGAVVVPLEGMTVRVARGAVVTIVTPPLRTAGRRGRAPLRRAARPCAGHGAPGPLALDRQSPGGRETVPVTAKIIPFPEPALRAPCADPAACLSVAEVTVGDVLTALCPRCGMVGVLDATLAELDAAIEAQEALS</sequence>
<name>A0A1G9V6X5_9HYPH</name>
<proteinExistence type="predicted"/>
<evidence type="ECO:0000313" key="2">
    <source>
        <dbReference type="Proteomes" id="UP000198704"/>
    </source>
</evidence>